<feature type="domain" description="Phosphatidic acid phosphatase type 2/haloperoxidase" evidence="9">
    <location>
        <begin position="88"/>
        <end position="205"/>
    </location>
</feature>
<evidence type="ECO:0000313" key="10">
    <source>
        <dbReference type="EMBL" id="KNC46612.1"/>
    </source>
</evidence>
<name>A0A0L0D2S5_THETB</name>
<dbReference type="GO" id="GO:0042392">
    <property type="term" value="F:sphingosine-1-phosphate phosphatase activity"/>
    <property type="evidence" value="ECO:0007669"/>
    <property type="project" value="TreeGrafter"/>
</dbReference>
<proteinExistence type="inferred from homology"/>
<evidence type="ECO:0000256" key="2">
    <source>
        <dbReference type="ARBA" id="ARBA00022692"/>
    </source>
</evidence>
<dbReference type="GO" id="GO:0005789">
    <property type="term" value="C:endoplasmic reticulum membrane"/>
    <property type="evidence" value="ECO:0007669"/>
    <property type="project" value="UniProtKB-SubCell"/>
</dbReference>
<dbReference type="STRING" id="461836.A0A0L0D2S5"/>
<dbReference type="Pfam" id="PF01569">
    <property type="entry name" value="PAP2"/>
    <property type="match status" value="1"/>
</dbReference>
<feature type="transmembrane region" description="Helical" evidence="8">
    <location>
        <begin position="389"/>
        <end position="408"/>
    </location>
</feature>
<feature type="transmembrane region" description="Helical" evidence="8">
    <location>
        <begin position="163"/>
        <end position="181"/>
    </location>
</feature>
<keyword evidence="3" id="KW-0378">Hydrolase</keyword>
<dbReference type="EMBL" id="GL349443">
    <property type="protein sequence ID" value="KNC46612.1"/>
    <property type="molecule type" value="Genomic_DNA"/>
</dbReference>
<dbReference type="SMART" id="SM00014">
    <property type="entry name" value="acidPPc"/>
    <property type="match status" value="1"/>
</dbReference>
<dbReference type="PANTHER" id="PTHR14969">
    <property type="entry name" value="SPHINGOSINE-1-PHOSPHATE PHOSPHOHYDROLASE"/>
    <property type="match status" value="1"/>
</dbReference>
<dbReference type="AlphaFoldDB" id="A0A0L0D2S5"/>
<sequence length="412" mass="42809">MAGNAESKEIKDGESRCRSWRAWAQEAIEADFGRVAAFQRACGVGADGERGYLLLHLIFTAGAALGNELFYIVFLPFLFWAGAPLAGRRVMVLWGVSGYIGQLLKDIARLPRPSAPAVRLEHHYANTEYGMPSTHAMFAFSLPLALAGLISTHHPHVGLSDETLWAIAGTWAVAMTLSRLYMGVHSTYDVVAGIGLGLGFYAAFAYSSLGATIDDYVVSHAPMSLPSAGAMASSLAAHGWHHPAAAVVVVSVVATAAVPYLNGHAEWTSTYADTVTILGAVNGAHLGSALYNAERDAARALTFGCPGAGCSGVVQSAQAAGIPVGPGLTALGLLARTLVGFAVLAVTREVAKAVSLPLCLAIGRRAGVVPRTGCPSLAKAYAVDTPARLFTYTAVGCMAVAGVPHLFAHLGL</sequence>
<dbReference type="eggNOG" id="KOG2822">
    <property type="taxonomic scope" value="Eukaryota"/>
</dbReference>
<keyword evidence="6 8" id="KW-0472">Membrane</keyword>
<comment type="subcellular location">
    <subcellularLocation>
        <location evidence="1">Endoplasmic reticulum membrane</location>
        <topology evidence="1">Multi-pass membrane protein</topology>
    </subcellularLocation>
</comment>
<feature type="transmembrane region" description="Helical" evidence="8">
    <location>
        <begin position="188"/>
        <end position="209"/>
    </location>
</feature>
<evidence type="ECO:0000256" key="8">
    <source>
        <dbReference type="SAM" id="Phobius"/>
    </source>
</evidence>
<accession>A0A0L0D2S5</accession>
<protein>
    <submittedName>
        <fullName evidence="10">Sphingosine-1-phosphate phosphatase 2</fullName>
    </submittedName>
</protein>
<evidence type="ECO:0000256" key="1">
    <source>
        <dbReference type="ARBA" id="ARBA00004477"/>
    </source>
</evidence>
<organism evidence="10 11">
    <name type="scientific">Thecamonas trahens ATCC 50062</name>
    <dbReference type="NCBI Taxonomy" id="461836"/>
    <lineage>
        <taxon>Eukaryota</taxon>
        <taxon>Apusozoa</taxon>
        <taxon>Apusomonadida</taxon>
        <taxon>Apusomonadidae</taxon>
        <taxon>Thecamonas</taxon>
    </lineage>
</organism>
<dbReference type="GeneID" id="25562684"/>
<feature type="transmembrane region" description="Helical" evidence="8">
    <location>
        <begin position="53"/>
        <end position="79"/>
    </location>
</feature>
<reference evidence="10 11" key="1">
    <citation type="submission" date="2010-05" db="EMBL/GenBank/DDBJ databases">
        <title>The Genome Sequence of Thecamonas trahens ATCC 50062.</title>
        <authorList>
            <consortium name="The Broad Institute Genome Sequencing Platform"/>
            <person name="Russ C."/>
            <person name="Cuomo C."/>
            <person name="Shea T."/>
            <person name="Young S.K."/>
            <person name="Zeng Q."/>
            <person name="Koehrsen M."/>
            <person name="Haas B."/>
            <person name="Borodovsky M."/>
            <person name="Guigo R."/>
            <person name="Alvarado L."/>
            <person name="Berlin A."/>
            <person name="Bochicchio J."/>
            <person name="Borenstein D."/>
            <person name="Chapman S."/>
            <person name="Chen Z."/>
            <person name="Freedman E."/>
            <person name="Gellesch M."/>
            <person name="Goldberg J."/>
            <person name="Griggs A."/>
            <person name="Gujja S."/>
            <person name="Heilman E."/>
            <person name="Heiman D."/>
            <person name="Hepburn T."/>
            <person name="Howarth C."/>
            <person name="Jen D."/>
            <person name="Larson L."/>
            <person name="Mehta T."/>
            <person name="Park D."/>
            <person name="Pearson M."/>
            <person name="Roberts A."/>
            <person name="Saif S."/>
            <person name="Shenoy N."/>
            <person name="Sisk P."/>
            <person name="Stolte C."/>
            <person name="Sykes S."/>
            <person name="Thomson T."/>
            <person name="Walk T."/>
            <person name="White J."/>
            <person name="Yandava C."/>
            <person name="Burger G."/>
            <person name="Gray M.W."/>
            <person name="Holland P.W.H."/>
            <person name="King N."/>
            <person name="Lang F.B.F."/>
            <person name="Roger A.J."/>
            <person name="Ruiz-Trillo I."/>
            <person name="Lander E."/>
            <person name="Nusbaum C."/>
        </authorList>
    </citation>
    <scope>NUCLEOTIDE SEQUENCE [LARGE SCALE GENOMIC DNA]</scope>
    <source>
        <strain evidence="10 11">ATCC 50062</strain>
    </source>
</reference>
<dbReference type="OrthoDB" id="301434at2759"/>
<keyword evidence="5 8" id="KW-1133">Transmembrane helix</keyword>
<dbReference type="Proteomes" id="UP000054408">
    <property type="component" value="Unassembled WGS sequence"/>
</dbReference>
<evidence type="ECO:0000256" key="4">
    <source>
        <dbReference type="ARBA" id="ARBA00022824"/>
    </source>
</evidence>
<evidence type="ECO:0000256" key="6">
    <source>
        <dbReference type="ARBA" id="ARBA00023136"/>
    </source>
</evidence>
<evidence type="ECO:0000256" key="3">
    <source>
        <dbReference type="ARBA" id="ARBA00022801"/>
    </source>
</evidence>
<dbReference type="InterPro" id="IPR000326">
    <property type="entry name" value="PAP2/HPO"/>
</dbReference>
<dbReference type="RefSeq" id="XP_013760385.1">
    <property type="nucleotide sequence ID" value="XM_013904931.1"/>
</dbReference>
<dbReference type="SUPFAM" id="SSF48317">
    <property type="entry name" value="Acid phosphatase/Vanadium-dependent haloperoxidase"/>
    <property type="match status" value="1"/>
</dbReference>
<dbReference type="InterPro" id="IPR036938">
    <property type="entry name" value="PAP2/HPO_sf"/>
</dbReference>
<dbReference type="PANTHER" id="PTHR14969:SF28">
    <property type="entry name" value="DIHYDROSPHINGOSINE 1-PHOSPHATE PHOSPHATASE LCB3-RELATED"/>
    <property type="match status" value="1"/>
</dbReference>
<dbReference type="Gene3D" id="1.20.144.10">
    <property type="entry name" value="Phosphatidic acid phosphatase type 2/haloperoxidase"/>
    <property type="match status" value="1"/>
</dbReference>
<dbReference type="GO" id="GO:0006670">
    <property type="term" value="P:sphingosine metabolic process"/>
    <property type="evidence" value="ECO:0007669"/>
    <property type="project" value="TreeGrafter"/>
</dbReference>
<evidence type="ECO:0000256" key="5">
    <source>
        <dbReference type="ARBA" id="ARBA00022989"/>
    </source>
</evidence>
<evidence type="ECO:0000259" key="9">
    <source>
        <dbReference type="SMART" id="SM00014"/>
    </source>
</evidence>
<keyword evidence="4" id="KW-0256">Endoplasmic reticulum</keyword>
<dbReference type="OMA" id="GRWEYPY"/>
<comment type="similarity">
    <text evidence="7">Belongs to the type 2 lipid phosphate phosphatase family.</text>
</comment>
<evidence type="ECO:0000313" key="11">
    <source>
        <dbReference type="Proteomes" id="UP000054408"/>
    </source>
</evidence>
<feature type="transmembrane region" description="Helical" evidence="8">
    <location>
        <begin position="240"/>
        <end position="261"/>
    </location>
</feature>
<evidence type="ECO:0000256" key="7">
    <source>
        <dbReference type="ARBA" id="ARBA00038324"/>
    </source>
</evidence>
<gene>
    <name evidence="10" type="ORF">AMSG_03048</name>
</gene>
<keyword evidence="2 8" id="KW-0812">Transmembrane</keyword>
<keyword evidence="11" id="KW-1185">Reference proteome</keyword>